<dbReference type="AlphaFoldDB" id="A0A645HD09"/>
<reference evidence="1" key="1">
    <citation type="submission" date="2019-08" db="EMBL/GenBank/DDBJ databases">
        <authorList>
            <person name="Kucharzyk K."/>
            <person name="Murdoch R.W."/>
            <person name="Higgins S."/>
            <person name="Loffler F."/>
        </authorList>
    </citation>
    <scope>NUCLEOTIDE SEQUENCE</scope>
</reference>
<proteinExistence type="predicted"/>
<gene>
    <name evidence="1" type="ORF">SDC9_184423</name>
</gene>
<evidence type="ECO:0000313" key="1">
    <source>
        <dbReference type="EMBL" id="MPN36911.1"/>
    </source>
</evidence>
<comment type="caution">
    <text evidence="1">The sequence shown here is derived from an EMBL/GenBank/DDBJ whole genome shotgun (WGS) entry which is preliminary data.</text>
</comment>
<accession>A0A645HD09</accession>
<dbReference type="EMBL" id="VSSQ01091316">
    <property type="protein sequence ID" value="MPN36911.1"/>
    <property type="molecule type" value="Genomic_DNA"/>
</dbReference>
<organism evidence="1">
    <name type="scientific">bioreactor metagenome</name>
    <dbReference type="NCBI Taxonomy" id="1076179"/>
    <lineage>
        <taxon>unclassified sequences</taxon>
        <taxon>metagenomes</taxon>
        <taxon>ecological metagenomes</taxon>
    </lineage>
</organism>
<sequence>MPADSRRFLSLKQAVNPSRKLLIADGTMYYNFLSGGTWDWDLIPDQGSATYKLSPRHDGHRVNAGMMDGHVESISRLEKKQGVYDREVIEPMLQ</sequence>
<protein>
    <submittedName>
        <fullName evidence="1">Uncharacterized protein</fullName>
    </submittedName>
</protein>
<name>A0A645HD09_9ZZZZ</name>